<accession>A0AA88CZT8</accession>
<dbReference type="AlphaFoldDB" id="A0AA88CZT8"/>
<feature type="compositionally biased region" description="Basic and acidic residues" evidence="1">
    <location>
        <begin position="32"/>
        <end position="51"/>
    </location>
</feature>
<protein>
    <submittedName>
        <fullName evidence="2">Uncharacterized protein</fullName>
    </submittedName>
</protein>
<dbReference type="Proteomes" id="UP001187192">
    <property type="component" value="Unassembled WGS sequence"/>
</dbReference>
<evidence type="ECO:0000313" key="2">
    <source>
        <dbReference type="EMBL" id="GMN41168.1"/>
    </source>
</evidence>
<keyword evidence="3" id="KW-1185">Reference proteome</keyword>
<comment type="caution">
    <text evidence="2">The sequence shown here is derived from an EMBL/GenBank/DDBJ whole genome shotgun (WGS) entry which is preliminary data.</text>
</comment>
<evidence type="ECO:0000313" key="3">
    <source>
        <dbReference type="Proteomes" id="UP001187192"/>
    </source>
</evidence>
<gene>
    <name evidence="2" type="ORF">TIFTF001_010388</name>
</gene>
<reference evidence="2" key="1">
    <citation type="submission" date="2023-07" db="EMBL/GenBank/DDBJ databases">
        <title>draft genome sequence of fig (Ficus carica).</title>
        <authorList>
            <person name="Takahashi T."/>
            <person name="Nishimura K."/>
        </authorList>
    </citation>
    <scope>NUCLEOTIDE SEQUENCE</scope>
</reference>
<evidence type="ECO:0000256" key="1">
    <source>
        <dbReference type="SAM" id="MobiDB-lite"/>
    </source>
</evidence>
<feature type="region of interest" description="Disordered" evidence="1">
    <location>
        <begin position="1"/>
        <end position="89"/>
    </location>
</feature>
<organism evidence="2 3">
    <name type="scientific">Ficus carica</name>
    <name type="common">Common fig</name>
    <dbReference type="NCBI Taxonomy" id="3494"/>
    <lineage>
        <taxon>Eukaryota</taxon>
        <taxon>Viridiplantae</taxon>
        <taxon>Streptophyta</taxon>
        <taxon>Embryophyta</taxon>
        <taxon>Tracheophyta</taxon>
        <taxon>Spermatophyta</taxon>
        <taxon>Magnoliopsida</taxon>
        <taxon>eudicotyledons</taxon>
        <taxon>Gunneridae</taxon>
        <taxon>Pentapetalae</taxon>
        <taxon>rosids</taxon>
        <taxon>fabids</taxon>
        <taxon>Rosales</taxon>
        <taxon>Moraceae</taxon>
        <taxon>Ficeae</taxon>
        <taxon>Ficus</taxon>
    </lineage>
</organism>
<proteinExistence type="predicted"/>
<name>A0AA88CZT8_FICCA</name>
<dbReference type="EMBL" id="BTGU01000012">
    <property type="protein sequence ID" value="GMN41168.1"/>
    <property type="molecule type" value="Genomic_DNA"/>
</dbReference>
<sequence>MQGRGGPRSANSGGRGGGPRSWSYRGVAKLRSCGEEGVRAGKEGDGARGADEGLNPYRGTGGGKGEGKTQIAPGEGGRWPLASTSTSNL</sequence>